<gene>
    <name evidence="1" type="ORF">IAA54_04405</name>
</gene>
<name>A0A9D1J142_9FIRM</name>
<protein>
    <submittedName>
        <fullName evidence="1">YabP/YqfC family sporulation protein</fullName>
    </submittedName>
</protein>
<dbReference type="AlphaFoldDB" id="A0A9D1J142"/>
<reference evidence="1" key="2">
    <citation type="journal article" date="2021" name="PeerJ">
        <title>Extensive microbial diversity within the chicken gut microbiome revealed by metagenomics and culture.</title>
        <authorList>
            <person name="Gilroy R."/>
            <person name="Ravi A."/>
            <person name="Getino M."/>
            <person name="Pursley I."/>
            <person name="Horton D.L."/>
            <person name="Alikhan N.F."/>
            <person name="Baker D."/>
            <person name="Gharbi K."/>
            <person name="Hall N."/>
            <person name="Watson M."/>
            <person name="Adriaenssens E.M."/>
            <person name="Foster-Nyarko E."/>
            <person name="Jarju S."/>
            <person name="Secka A."/>
            <person name="Antonio M."/>
            <person name="Oren A."/>
            <person name="Chaudhuri R.R."/>
            <person name="La Ragione R."/>
            <person name="Hildebrand F."/>
            <person name="Pallen M.J."/>
        </authorList>
    </citation>
    <scope>NUCLEOTIDE SEQUENCE</scope>
    <source>
        <strain evidence="1">ChiSjej1B19-7085</strain>
    </source>
</reference>
<dbReference type="InterPro" id="IPR022476">
    <property type="entry name" value="Spore_YabP/YqfC"/>
</dbReference>
<organism evidence="1 2">
    <name type="scientific">Candidatus Gallacutalibacter pullicola</name>
    <dbReference type="NCBI Taxonomy" id="2840830"/>
    <lineage>
        <taxon>Bacteria</taxon>
        <taxon>Bacillati</taxon>
        <taxon>Bacillota</taxon>
        <taxon>Clostridia</taxon>
        <taxon>Eubacteriales</taxon>
        <taxon>Candidatus Gallacutalibacter</taxon>
    </lineage>
</organism>
<sequence length="80" mass="8921">MRMFEIPPEMTPGFSRIELKSNREAVVENCGGVLEYSDEAVRVKTGKTAVRFTGRNLKIRSLTADALVVEGFLTGIEFLQ</sequence>
<dbReference type="Proteomes" id="UP000886785">
    <property type="component" value="Unassembled WGS sequence"/>
</dbReference>
<evidence type="ECO:0000313" key="2">
    <source>
        <dbReference type="Proteomes" id="UP000886785"/>
    </source>
</evidence>
<proteinExistence type="predicted"/>
<comment type="caution">
    <text evidence="1">The sequence shown here is derived from an EMBL/GenBank/DDBJ whole genome shotgun (WGS) entry which is preliminary data.</text>
</comment>
<accession>A0A9D1J142</accession>
<dbReference type="EMBL" id="DVHF01000050">
    <property type="protein sequence ID" value="HIR56888.1"/>
    <property type="molecule type" value="Genomic_DNA"/>
</dbReference>
<reference evidence="1" key="1">
    <citation type="submission" date="2020-10" db="EMBL/GenBank/DDBJ databases">
        <authorList>
            <person name="Gilroy R."/>
        </authorList>
    </citation>
    <scope>NUCLEOTIDE SEQUENCE</scope>
    <source>
        <strain evidence="1">ChiSjej1B19-7085</strain>
    </source>
</reference>
<dbReference type="Pfam" id="PF07873">
    <property type="entry name" value="YabP"/>
    <property type="match status" value="1"/>
</dbReference>
<evidence type="ECO:0000313" key="1">
    <source>
        <dbReference type="EMBL" id="HIR56888.1"/>
    </source>
</evidence>